<evidence type="ECO:0000313" key="1">
    <source>
        <dbReference type="EMBL" id="CAB5353751.1"/>
    </source>
</evidence>
<sequence length="127" mass="14634">MNEICKMCGIDYINQKITNHTGRKTLVQELQKSGFSRDSMKLATRHKNVESLDSYELPREQEQIGMINNLVDNIQCTKRKQDEKNKGFVTAKEAFASNCEISNTNNLKDLHKSLQEINPNNTNQFNK</sequence>
<accession>A0A915YZB9</accession>
<evidence type="ECO:0008006" key="3">
    <source>
        <dbReference type="Google" id="ProtNLM"/>
    </source>
</evidence>
<comment type="caution">
    <text evidence="1">The sequence shown here is derived from an EMBL/GenBank/DDBJ whole genome shotgun (WGS) entry which is preliminary data.</text>
</comment>
<name>A0A915YZB9_9GLOM</name>
<dbReference type="OrthoDB" id="2349169at2759"/>
<organism evidence="1 2">
    <name type="scientific">Rhizophagus irregularis</name>
    <dbReference type="NCBI Taxonomy" id="588596"/>
    <lineage>
        <taxon>Eukaryota</taxon>
        <taxon>Fungi</taxon>
        <taxon>Fungi incertae sedis</taxon>
        <taxon>Mucoromycota</taxon>
        <taxon>Glomeromycotina</taxon>
        <taxon>Glomeromycetes</taxon>
        <taxon>Glomerales</taxon>
        <taxon>Glomeraceae</taxon>
        <taxon>Rhizophagus</taxon>
    </lineage>
</organism>
<reference evidence="1" key="1">
    <citation type="submission" date="2020-05" db="EMBL/GenBank/DDBJ databases">
        <authorList>
            <person name="Rincon C."/>
            <person name="Sanders R I."/>
            <person name="Robbins C."/>
            <person name="Chaturvedi A."/>
        </authorList>
    </citation>
    <scope>NUCLEOTIDE SEQUENCE</scope>
    <source>
        <strain evidence="1">CHB12</strain>
    </source>
</reference>
<evidence type="ECO:0000313" key="2">
    <source>
        <dbReference type="Proteomes" id="UP000684084"/>
    </source>
</evidence>
<gene>
    <name evidence="1" type="ORF">CHRIB12_LOCUS5698</name>
</gene>
<dbReference type="EMBL" id="CAGKOT010000009">
    <property type="protein sequence ID" value="CAB5353751.1"/>
    <property type="molecule type" value="Genomic_DNA"/>
</dbReference>
<proteinExistence type="predicted"/>
<dbReference type="VEuPathDB" id="FungiDB:RhiirFUN_004051"/>
<dbReference type="Proteomes" id="UP000684084">
    <property type="component" value="Unassembled WGS sequence"/>
</dbReference>
<protein>
    <recommendedName>
        <fullName evidence="3">Tyr recombinase domain-containing protein</fullName>
    </recommendedName>
</protein>
<dbReference type="AlphaFoldDB" id="A0A915YZB9"/>